<reference evidence="3 4" key="1">
    <citation type="submission" date="2019-02" db="EMBL/GenBank/DDBJ databases">
        <title>Deep-cultivation of Planctomycetes and their phenomic and genomic characterization uncovers novel biology.</title>
        <authorList>
            <person name="Wiegand S."/>
            <person name="Jogler M."/>
            <person name="Boedeker C."/>
            <person name="Pinto D."/>
            <person name="Vollmers J."/>
            <person name="Rivas-Marin E."/>
            <person name="Kohn T."/>
            <person name="Peeters S.H."/>
            <person name="Heuer A."/>
            <person name="Rast P."/>
            <person name="Oberbeckmann S."/>
            <person name="Bunk B."/>
            <person name="Jeske O."/>
            <person name="Meyerdierks A."/>
            <person name="Storesund J.E."/>
            <person name="Kallscheuer N."/>
            <person name="Luecker S."/>
            <person name="Lage O.M."/>
            <person name="Pohl T."/>
            <person name="Merkel B.J."/>
            <person name="Hornburger P."/>
            <person name="Mueller R.-W."/>
            <person name="Bruemmer F."/>
            <person name="Labrenz M."/>
            <person name="Spormann A.M."/>
            <person name="Op Den Camp H."/>
            <person name="Overmann J."/>
            <person name="Amann R."/>
            <person name="Jetten M.S.M."/>
            <person name="Mascher T."/>
            <person name="Medema M.H."/>
            <person name="Devos D.P."/>
            <person name="Kaster A.-K."/>
            <person name="Ovreas L."/>
            <person name="Rohde M."/>
            <person name="Galperin M.Y."/>
            <person name="Jogler C."/>
        </authorList>
    </citation>
    <scope>NUCLEOTIDE SEQUENCE [LARGE SCALE GENOMIC DNA]</scope>
    <source>
        <strain evidence="3 4">Enr8</strain>
    </source>
</reference>
<feature type="transmembrane region" description="Helical" evidence="1">
    <location>
        <begin position="175"/>
        <end position="193"/>
    </location>
</feature>
<evidence type="ECO:0000313" key="4">
    <source>
        <dbReference type="Proteomes" id="UP000318878"/>
    </source>
</evidence>
<keyword evidence="4" id="KW-1185">Reference proteome</keyword>
<dbReference type="GO" id="GO:0006508">
    <property type="term" value="P:proteolysis"/>
    <property type="evidence" value="ECO:0007669"/>
    <property type="project" value="UniProtKB-KW"/>
</dbReference>
<evidence type="ECO:0000259" key="2">
    <source>
        <dbReference type="Pfam" id="PF02517"/>
    </source>
</evidence>
<accession>A0A5C5VM40</accession>
<keyword evidence="1" id="KW-0812">Transmembrane</keyword>
<dbReference type="GO" id="GO:0004175">
    <property type="term" value="F:endopeptidase activity"/>
    <property type="evidence" value="ECO:0007669"/>
    <property type="project" value="UniProtKB-ARBA"/>
</dbReference>
<dbReference type="RefSeq" id="WP_146429306.1">
    <property type="nucleotide sequence ID" value="NZ_SJPF01000001.1"/>
</dbReference>
<evidence type="ECO:0000256" key="1">
    <source>
        <dbReference type="SAM" id="Phobius"/>
    </source>
</evidence>
<proteinExistence type="predicted"/>
<dbReference type="Proteomes" id="UP000318878">
    <property type="component" value="Unassembled WGS sequence"/>
</dbReference>
<dbReference type="OrthoDB" id="9814348at2"/>
<feature type="transmembrane region" description="Helical" evidence="1">
    <location>
        <begin position="140"/>
        <end position="163"/>
    </location>
</feature>
<dbReference type="GO" id="GO:0080120">
    <property type="term" value="P:CAAX-box protein maturation"/>
    <property type="evidence" value="ECO:0007669"/>
    <property type="project" value="UniProtKB-ARBA"/>
</dbReference>
<feature type="transmembrane region" description="Helical" evidence="1">
    <location>
        <begin position="205"/>
        <end position="224"/>
    </location>
</feature>
<dbReference type="InterPro" id="IPR003675">
    <property type="entry name" value="Rce1/LyrA-like_dom"/>
</dbReference>
<keyword evidence="1" id="KW-1133">Transmembrane helix</keyword>
<feature type="domain" description="CAAX prenyl protease 2/Lysostaphin resistance protein A-like" evidence="2">
    <location>
        <begin position="140"/>
        <end position="240"/>
    </location>
</feature>
<dbReference type="AlphaFoldDB" id="A0A5C5VM40"/>
<sequence>MSDAETAPPSPGYFAESARPLMSLAFVVPMLVIYEVGVFALGPQAIRNGVDVWLRELLIVLGFGQYFLLPLLTCGCLLAWHHLKEQPWKISPGVLPLMLLESAALGLILLGLAHWQAAMLKAEIAAESGSILPSETVRQMIAYFGAGIYEELLFRLMLIPVLWQAATWFGAPKMAATAIAIVGSSLIFSAAHYDFFTSAGEAFQWYSFLFRCSAGLIFGVLFSFRGFGIAAGTHALYDVFVALA</sequence>
<keyword evidence="3" id="KW-0378">Hydrolase</keyword>
<organism evidence="3 4">
    <name type="scientific">Blastopirellula retiformator</name>
    <dbReference type="NCBI Taxonomy" id="2527970"/>
    <lineage>
        <taxon>Bacteria</taxon>
        <taxon>Pseudomonadati</taxon>
        <taxon>Planctomycetota</taxon>
        <taxon>Planctomycetia</taxon>
        <taxon>Pirellulales</taxon>
        <taxon>Pirellulaceae</taxon>
        <taxon>Blastopirellula</taxon>
    </lineage>
</organism>
<dbReference type="EMBL" id="SJPF01000001">
    <property type="protein sequence ID" value="TWT39107.1"/>
    <property type="molecule type" value="Genomic_DNA"/>
</dbReference>
<comment type="caution">
    <text evidence="3">The sequence shown here is derived from an EMBL/GenBank/DDBJ whole genome shotgun (WGS) entry which is preliminary data.</text>
</comment>
<feature type="transmembrane region" description="Helical" evidence="1">
    <location>
        <begin position="58"/>
        <end position="81"/>
    </location>
</feature>
<feature type="transmembrane region" description="Helical" evidence="1">
    <location>
        <begin position="93"/>
        <end position="113"/>
    </location>
</feature>
<gene>
    <name evidence="3" type="ORF">Enr8_08020</name>
</gene>
<name>A0A5C5VM40_9BACT</name>
<evidence type="ECO:0000313" key="3">
    <source>
        <dbReference type="EMBL" id="TWT39107.1"/>
    </source>
</evidence>
<dbReference type="Pfam" id="PF02517">
    <property type="entry name" value="Rce1-like"/>
    <property type="match status" value="1"/>
</dbReference>
<keyword evidence="3" id="KW-0645">Protease</keyword>
<protein>
    <submittedName>
        <fullName evidence="3">CAAX amino terminal protease self-immunity</fullName>
    </submittedName>
</protein>
<feature type="transmembrane region" description="Helical" evidence="1">
    <location>
        <begin position="21"/>
        <end position="46"/>
    </location>
</feature>
<keyword evidence="1" id="KW-0472">Membrane</keyword>